<dbReference type="Proteomes" id="UP000076770">
    <property type="component" value="Chromosome i"/>
</dbReference>
<evidence type="ECO:0000313" key="1">
    <source>
        <dbReference type="EMBL" id="SAI85696.1"/>
    </source>
</evidence>
<organism evidence="1 2">
    <name type="scientific">Saccharolobus solfataricus</name>
    <name type="common">Sulfolobus solfataricus</name>
    <dbReference type="NCBI Taxonomy" id="2287"/>
    <lineage>
        <taxon>Archaea</taxon>
        <taxon>Thermoproteota</taxon>
        <taxon>Thermoprotei</taxon>
        <taxon>Sulfolobales</taxon>
        <taxon>Sulfolobaceae</taxon>
        <taxon>Saccharolobus</taxon>
    </lineage>
</organism>
<dbReference type="EMBL" id="LT549890">
    <property type="protein sequence ID" value="SAI85696.1"/>
    <property type="molecule type" value="Genomic_DNA"/>
</dbReference>
<dbReference type="AlphaFoldDB" id="A0A157T383"/>
<name>A0A157T383_SACSO</name>
<protein>
    <submittedName>
        <fullName evidence="1">Uncharacterized protein</fullName>
    </submittedName>
</protein>
<sequence>MAIKLEKLIFFHNFTMLRKLPTQILTIVPSKLLQGEISQTSLEEIPRVKKIHKPRLGEACHSLSEKVKSVFYNVYCNEYKY</sequence>
<accession>A0A157T383</accession>
<proteinExistence type="predicted"/>
<reference evidence="2" key="1">
    <citation type="submission" date="2016-04" db="EMBL/GenBank/DDBJ databases">
        <authorList>
            <person name="Shah S.A."/>
            <person name="Garrett R.A."/>
        </authorList>
    </citation>
    <scope>NUCLEOTIDE SEQUENCE [LARGE SCALE GENOMIC DNA]</scope>
    <source>
        <strain evidence="2">ATCC 35091 / DSM 1616 / JCM 8930 / NBRC 15331 / P1</strain>
    </source>
</reference>
<evidence type="ECO:0000313" key="2">
    <source>
        <dbReference type="Proteomes" id="UP000076770"/>
    </source>
</evidence>
<gene>
    <name evidence="1" type="ORF">SSOP1_2142</name>
</gene>